<evidence type="ECO:0000313" key="6">
    <source>
        <dbReference type="Proteomes" id="UP001229421"/>
    </source>
</evidence>
<evidence type="ECO:0000256" key="3">
    <source>
        <dbReference type="RuleBase" id="RU361155"/>
    </source>
</evidence>
<protein>
    <recommendedName>
        <fullName evidence="3">Sulfotransferase</fullName>
        <ecNumber evidence="3">2.8.2.-</ecNumber>
    </recommendedName>
</protein>
<dbReference type="InterPro" id="IPR027417">
    <property type="entry name" value="P-loop_NTPase"/>
</dbReference>
<comment type="caution">
    <text evidence="5">The sequence shown here is derived from an EMBL/GenBank/DDBJ whole genome shotgun (WGS) entry which is preliminary data.</text>
</comment>
<reference evidence="5" key="1">
    <citation type="journal article" date="2023" name="bioRxiv">
        <title>Improved chromosome-level genome assembly for marigold (Tagetes erecta).</title>
        <authorList>
            <person name="Jiang F."/>
            <person name="Yuan L."/>
            <person name="Wang S."/>
            <person name="Wang H."/>
            <person name="Xu D."/>
            <person name="Wang A."/>
            <person name="Fan W."/>
        </authorList>
    </citation>
    <scope>NUCLEOTIDE SEQUENCE</scope>
    <source>
        <strain evidence="5">WSJ</strain>
        <tissue evidence="5">Leaf</tissue>
    </source>
</reference>
<keyword evidence="6" id="KW-1185">Reference proteome</keyword>
<dbReference type="Pfam" id="PF00685">
    <property type="entry name" value="Sulfotransfer_1"/>
    <property type="match status" value="1"/>
</dbReference>
<organism evidence="5 6">
    <name type="scientific">Tagetes erecta</name>
    <name type="common">African marigold</name>
    <dbReference type="NCBI Taxonomy" id="13708"/>
    <lineage>
        <taxon>Eukaryota</taxon>
        <taxon>Viridiplantae</taxon>
        <taxon>Streptophyta</taxon>
        <taxon>Embryophyta</taxon>
        <taxon>Tracheophyta</taxon>
        <taxon>Spermatophyta</taxon>
        <taxon>Magnoliopsida</taxon>
        <taxon>eudicotyledons</taxon>
        <taxon>Gunneridae</taxon>
        <taxon>Pentapetalae</taxon>
        <taxon>asterids</taxon>
        <taxon>campanulids</taxon>
        <taxon>Asterales</taxon>
        <taxon>Asteraceae</taxon>
        <taxon>Asteroideae</taxon>
        <taxon>Heliantheae alliance</taxon>
        <taxon>Tageteae</taxon>
        <taxon>Tagetes</taxon>
    </lineage>
</organism>
<dbReference type="Gene3D" id="3.40.50.300">
    <property type="entry name" value="P-loop containing nucleotide triphosphate hydrolases"/>
    <property type="match status" value="1"/>
</dbReference>
<dbReference type="InterPro" id="IPR000863">
    <property type="entry name" value="Sulfotransferase_dom"/>
</dbReference>
<evidence type="ECO:0000313" key="5">
    <source>
        <dbReference type="EMBL" id="KAK1422375.1"/>
    </source>
</evidence>
<evidence type="ECO:0000256" key="2">
    <source>
        <dbReference type="ARBA" id="ARBA00022679"/>
    </source>
</evidence>
<keyword evidence="2 3" id="KW-0808">Transferase</keyword>
<comment type="similarity">
    <text evidence="1 3">Belongs to the sulfotransferase 1 family.</text>
</comment>
<dbReference type="PANTHER" id="PTHR11783">
    <property type="entry name" value="SULFOTRANSFERASE SULT"/>
    <property type="match status" value="1"/>
</dbReference>
<dbReference type="AlphaFoldDB" id="A0AAD8KGC3"/>
<proteinExistence type="inferred from homology"/>
<accession>A0AAD8KGC3</accession>
<gene>
    <name evidence="5" type="ORF">QVD17_25459</name>
</gene>
<dbReference type="EC" id="2.8.2.-" evidence="3"/>
<dbReference type="EMBL" id="JAUHHV010000006">
    <property type="protein sequence ID" value="KAK1422375.1"/>
    <property type="molecule type" value="Genomic_DNA"/>
</dbReference>
<sequence length="310" mass="36545">MEKIKTYPQHTCSWLKGRFTLYKYQEAWNHEDWLDGEIFAQQNFIAHPNDVFLCSYPKSGTTWLKALTFAIVTREKFDESTSPLLKTLPHRCIPFLEKDLVRIEESHKNSSFLPVNTHLQYNSLPESIITSNYKIVYIYRNMKDVIVSYYHFMKEIVIPMENASFEEAFDEFCEGISSCGPYWDHILGYWKASLSRPKRFLFLKYEDMKEDPTSNVKRLAEFIGRPFTIEEEKANVIEKIITLCSFENLSNLDVNKSGKHRPEECNAVENRLFFRKAKDGDWKNYFTQEMIEKVDKLIDEKFGVTGLVLK</sequence>
<dbReference type="GO" id="GO:0008146">
    <property type="term" value="F:sulfotransferase activity"/>
    <property type="evidence" value="ECO:0007669"/>
    <property type="project" value="InterPro"/>
</dbReference>
<feature type="domain" description="Sulfotransferase" evidence="4">
    <location>
        <begin position="48"/>
        <end position="305"/>
    </location>
</feature>
<name>A0AAD8KGC3_TARER</name>
<dbReference type="SUPFAM" id="SSF52540">
    <property type="entry name" value="P-loop containing nucleoside triphosphate hydrolases"/>
    <property type="match status" value="1"/>
</dbReference>
<evidence type="ECO:0000259" key="4">
    <source>
        <dbReference type="Pfam" id="PF00685"/>
    </source>
</evidence>
<dbReference type="Proteomes" id="UP001229421">
    <property type="component" value="Unassembled WGS sequence"/>
</dbReference>
<evidence type="ECO:0000256" key="1">
    <source>
        <dbReference type="ARBA" id="ARBA00005771"/>
    </source>
</evidence>